<evidence type="ECO:0000256" key="1">
    <source>
        <dbReference type="SAM" id="MobiDB-lite"/>
    </source>
</evidence>
<dbReference type="EMBL" id="FWXY01000002">
    <property type="protein sequence ID" value="SMC47013.1"/>
    <property type="molecule type" value="Genomic_DNA"/>
</dbReference>
<proteinExistence type="predicted"/>
<reference evidence="2 3" key="1">
    <citation type="submission" date="2017-04" db="EMBL/GenBank/DDBJ databases">
        <authorList>
            <person name="Afonso C.L."/>
            <person name="Miller P.J."/>
            <person name="Scott M.A."/>
            <person name="Spackman E."/>
            <person name="Goraichik I."/>
            <person name="Dimitrov K.M."/>
            <person name="Suarez D.L."/>
            <person name="Swayne D.E."/>
        </authorList>
    </citation>
    <scope>NUCLEOTIDE SEQUENCE [LARGE SCALE GENOMIC DNA]</scope>
    <source>
        <strain evidence="2 3">DSM 3385</strain>
    </source>
</reference>
<organism evidence="2 3">
    <name type="scientific">Desulfocicer vacuolatum DSM 3385</name>
    <dbReference type="NCBI Taxonomy" id="1121400"/>
    <lineage>
        <taxon>Bacteria</taxon>
        <taxon>Pseudomonadati</taxon>
        <taxon>Thermodesulfobacteriota</taxon>
        <taxon>Desulfobacteria</taxon>
        <taxon>Desulfobacterales</taxon>
        <taxon>Desulfobacteraceae</taxon>
        <taxon>Desulfocicer</taxon>
    </lineage>
</organism>
<dbReference type="AlphaFoldDB" id="A0A1W1ZF69"/>
<accession>A0A1W1ZF69</accession>
<sequence>MGNRNRTIELSTVPVRDHCPSGGGGIIPFSIFVVSGRRCPLNEIRGRSGMYFNLRCGQTEFRIRSAHGSYIKEILLEIYNQGEVYHQKSLSSKVSPVKILPPDTMGGERRVSSRPHRIKRSQDMIQPMKKPCFLKARAA</sequence>
<feature type="region of interest" description="Disordered" evidence="1">
    <location>
        <begin position="96"/>
        <end position="117"/>
    </location>
</feature>
<evidence type="ECO:0000313" key="3">
    <source>
        <dbReference type="Proteomes" id="UP000192418"/>
    </source>
</evidence>
<protein>
    <submittedName>
        <fullName evidence="2">Uncharacterized protein</fullName>
    </submittedName>
</protein>
<dbReference type="Proteomes" id="UP000192418">
    <property type="component" value="Unassembled WGS sequence"/>
</dbReference>
<gene>
    <name evidence="2" type="ORF">SAMN02746065_102250</name>
</gene>
<evidence type="ECO:0000313" key="2">
    <source>
        <dbReference type="EMBL" id="SMC47013.1"/>
    </source>
</evidence>
<keyword evidence="3" id="KW-1185">Reference proteome</keyword>
<name>A0A1W1ZF69_9BACT</name>